<dbReference type="Gene3D" id="1.10.530.10">
    <property type="match status" value="1"/>
</dbReference>
<dbReference type="InterPro" id="IPR011990">
    <property type="entry name" value="TPR-like_helical_dom_sf"/>
</dbReference>
<feature type="signal peptide" evidence="3">
    <location>
        <begin position="1"/>
        <end position="26"/>
    </location>
</feature>
<evidence type="ECO:0000256" key="3">
    <source>
        <dbReference type="SAM" id="SignalP"/>
    </source>
</evidence>
<dbReference type="InterPro" id="IPR019734">
    <property type="entry name" value="TPR_rpt"/>
</dbReference>
<gene>
    <name evidence="5" type="ORF">DCF17_12330</name>
</gene>
<dbReference type="GO" id="GO:0008933">
    <property type="term" value="F:peptidoglycan lytic transglycosylase activity"/>
    <property type="evidence" value="ECO:0007669"/>
    <property type="project" value="InterPro"/>
</dbReference>
<dbReference type="Gene3D" id="1.25.40.10">
    <property type="entry name" value="Tetratricopeptide repeat domain"/>
    <property type="match status" value="3"/>
</dbReference>
<dbReference type="Pfam" id="PF01464">
    <property type="entry name" value="SLT"/>
    <property type="match status" value="1"/>
</dbReference>
<feature type="chain" id="PRO_5016087204" evidence="3">
    <location>
        <begin position="27"/>
        <end position="740"/>
    </location>
</feature>
<dbReference type="PANTHER" id="PTHR37423">
    <property type="entry name" value="SOLUBLE LYTIC MUREIN TRANSGLYCOSYLASE-RELATED"/>
    <property type="match status" value="1"/>
</dbReference>
<dbReference type="GO" id="GO:0042597">
    <property type="term" value="C:periplasmic space"/>
    <property type="evidence" value="ECO:0007669"/>
    <property type="project" value="InterPro"/>
</dbReference>
<dbReference type="PANTHER" id="PTHR37423:SF5">
    <property type="entry name" value="SOLUBLE LYTIC MUREIN TRANSGLYCOSYLASE"/>
    <property type="match status" value="1"/>
</dbReference>
<feature type="domain" description="Transglycosylase SLT" evidence="4">
    <location>
        <begin position="579"/>
        <end position="686"/>
    </location>
</feature>
<evidence type="ECO:0000256" key="1">
    <source>
        <dbReference type="ARBA" id="ARBA00007734"/>
    </source>
</evidence>
<dbReference type="InterPro" id="IPR008939">
    <property type="entry name" value="Lytic_TGlycosylase_superhlx_U"/>
</dbReference>
<organism evidence="5 6">
    <name type="scientific">Shackletoniella antarctica</name>
    <dbReference type="NCBI Taxonomy" id="268115"/>
    <lineage>
        <taxon>Bacteria</taxon>
        <taxon>Bacillati</taxon>
        <taxon>Cyanobacteriota</taxon>
        <taxon>Cyanophyceae</taxon>
        <taxon>Oculatellales</taxon>
        <taxon>Oculatellaceae</taxon>
        <taxon>Shackletoniella</taxon>
    </lineage>
</organism>
<evidence type="ECO:0000256" key="2">
    <source>
        <dbReference type="ARBA" id="ARBA00022729"/>
    </source>
</evidence>
<proteinExistence type="inferred from homology"/>
<dbReference type="InterPro" id="IPR000189">
    <property type="entry name" value="Transglyc_AS"/>
</dbReference>
<keyword evidence="2 3" id="KW-0732">Signal</keyword>
<comment type="similarity">
    <text evidence="1">Belongs to the transglycosylase Slt family.</text>
</comment>
<evidence type="ECO:0000259" key="4">
    <source>
        <dbReference type="Pfam" id="PF01464"/>
    </source>
</evidence>
<dbReference type="GO" id="GO:0016020">
    <property type="term" value="C:membrane"/>
    <property type="evidence" value="ECO:0007669"/>
    <property type="project" value="InterPro"/>
</dbReference>
<dbReference type="GO" id="GO:0000270">
    <property type="term" value="P:peptidoglycan metabolic process"/>
    <property type="evidence" value="ECO:0007669"/>
    <property type="project" value="InterPro"/>
</dbReference>
<protein>
    <submittedName>
        <fullName evidence="5">Tail length tape measure protein</fullName>
    </submittedName>
</protein>
<dbReference type="SUPFAM" id="SSF48435">
    <property type="entry name" value="Bacterial muramidases"/>
    <property type="match status" value="1"/>
</dbReference>
<evidence type="ECO:0000313" key="5">
    <source>
        <dbReference type="EMBL" id="PZO40183.1"/>
    </source>
</evidence>
<comment type="caution">
    <text evidence="5">The sequence shown here is derived from an EMBL/GenBank/DDBJ whole genome shotgun (WGS) entry which is preliminary data.</text>
</comment>
<accession>A0A2W4W523</accession>
<dbReference type="Pfam" id="PF13174">
    <property type="entry name" value="TPR_6"/>
    <property type="match status" value="2"/>
</dbReference>
<dbReference type="GO" id="GO:0004553">
    <property type="term" value="F:hydrolase activity, hydrolyzing O-glycosyl compounds"/>
    <property type="evidence" value="ECO:0007669"/>
    <property type="project" value="InterPro"/>
</dbReference>
<dbReference type="CDD" id="cd13401">
    <property type="entry name" value="Slt70-like"/>
    <property type="match status" value="1"/>
</dbReference>
<reference evidence="6" key="1">
    <citation type="submission" date="2018-04" db="EMBL/GenBank/DDBJ databases">
        <authorList>
            <person name="Cornet L."/>
        </authorList>
    </citation>
    <scope>NUCLEOTIDE SEQUENCE [LARGE SCALE GENOMIC DNA]</scope>
</reference>
<dbReference type="AlphaFoldDB" id="A0A2W4W523"/>
<dbReference type="InterPro" id="IPR008258">
    <property type="entry name" value="Transglycosylase_SLT_dom_1"/>
</dbReference>
<name>A0A2W4W523_9CYAN</name>
<dbReference type="EMBL" id="QBMN01000078">
    <property type="protein sequence ID" value="PZO40183.1"/>
    <property type="molecule type" value="Genomic_DNA"/>
</dbReference>
<reference evidence="5 6" key="2">
    <citation type="submission" date="2018-06" db="EMBL/GenBank/DDBJ databases">
        <title>Metagenomic assembly of (sub)arctic Cyanobacteria and their associated microbiome from non-axenic cultures.</title>
        <authorList>
            <person name="Baurain D."/>
        </authorList>
    </citation>
    <scope>NUCLEOTIDE SEQUENCE [LARGE SCALE GENOMIC DNA]</scope>
    <source>
        <strain evidence="5">ULC041bin1</strain>
    </source>
</reference>
<dbReference type="PROSITE" id="PS00922">
    <property type="entry name" value="TRANSGLYCOSYLASE"/>
    <property type="match status" value="1"/>
</dbReference>
<dbReference type="InterPro" id="IPR023346">
    <property type="entry name" value="Lysozyme-like_dom_sf"/>
</dbReference>
<dbReference type="Proteomes" id="UP000249081">
    <property type="component" value="Unassembled WGS sequence"/>
</dbReference>
<sequence length="740" mass="80731">MAKRLKANLPLVAIAGVSALSLGMTAALVNTVAPGDGPQILEESLLPGLGGFSAHNADDPVLALALQPAAQRQSALSSAAEGQEALSRSRARYLLALDLINQDRGGSAIPVLQELESEYGAMAPDVALALAQAQRAAGQAEAAQQTQARLLNDYGNSGGDSGAIASLLFDLGQQDPTYWDQLVQQFPHHPKAVEVAYQRLTADPNRADTLPLLMIMARAGLHHPGAGTTLLRLQNEFGRQLTPEDWQTVGFGFWRIDSYGDAGAAYAQALPSPRNLYRAARGLQVSGGQRDRAIALYNQLDQQFPNAPETATGLLRLTLSLPDEQSMGVLDQVVDRFPDRAAEALAMRADILDQLNSAASAQATRELILNDYKDSDAAAAIRLKNALAAADQGDVATALRWGSEVLRHSPDSDLAADAGYWVGKWASQLGQADVAQSALESVIARHPESYYAWRAAVALGWNVGDFTTVRSQTPAVAPPSQRTPLPAGSDTLQELYLLGQDQRAWEQWQLEYSNYQDPTPEEQFTDGKLRLVANDNINGIYQVSSLSLEDDPADLETVQDLKQRPDFWHGVYPLPYEDLITTWSADRQLNPLLVAALMRQESRFEAKISSGVGAAGLMQVMPATAEWIKDRAGLDTYDLNDPEDNVKLGTWYLDYTHAKYDNHSLFAVASYNAGPGAVANWINRGGYVDDDDFAEKIPYPETKGYVRAVFGGYWNYLRLYDPEIAEQVETLKNRYRGFKE</sequence>
<evidence type="ECO:0000313" key="6">
    <source>
        <dbReference type="Proteomes" id="UP000249081"/>
    </source>
</evidence>
<dbReference type="SUPFAM" id="SSF53955">
    <property type="entry name" value="Lysozyme-like"/>
    <property type="match status" value="1"/>
</dbReference>